<feature type="signal peptide" evidence="1">
    <location>
        <begin position="1"/>
        <end position="19"/>
    </location>
</feature>
<dbReference type="EMBL" id="MG757926">
    <property type="protein sequence ID" value="AVH84912.1"/>
    <property type="molecule type" value="mRNA"/>
</dbReference>
<dbReference type="SMR" id="A0A8J9WBU0"/>
<gene>
    <name evidence="2" type="primary">OBP5</name>
</gene>
<dbReference type="InterPro" id="IPR006170">
    <property type="entry name" value="PBP/GOBP"/>
</dbReference>
<accession>A0A8J9WBU0</accession>
<keyword evidence="1" id="KW-0732">Signal</keyword>
<dbReference type="CDD" id="cd23992">
    <property type="entry name" value="PBP_GOBP"/>
    <property type="match status" value="1"/>
</dbReference>
<dbReference type="Gene3D" id="1.10.238.20">
    <property type="entry name" value="Pheromone/general odorant binding protein domain"/>
    <property type="match status" value="1"/>
</dbReference>
<dbReference type="AlphaFoldDB" id="A0A8J9WBU0"/>
<proteinExistence type="evidence at transcript level"/>
<feature type="chain" id="PRO_5035442321" evidence="1">
    <location>
        <begin position="20"/>
        <end position="138"/>
    </location>
</feature>
<dbReference type="Pfam" id="PF01395">
    <property type="entry name" value="PBP_GOBP"/>
    <property type="match status" value="1"/>
</dbReference>
<name>A0A8J9WBU0_HARAX</name>
<sequence length="138" mass="15772">MKFVLVIIVGICLWSYTQGYTTEEWADLVKTLRAECRKETGVEDLTIQKVYQTAVVDKSDISLLKYIQCIATNGGFVDEEGNVNEDVTITHLKKLGISDAVITKALQSCIKKSEDIQLKIVYYYECYRKYLPERVFAV</sequence>
<dbReference type="GO" id="GO:0005549">
    <property type="term" value="F:odorant binding"/>
    <property type="evidence" value="ECO:0007669"/>
    <property type="project" value="InterPro"/>
</dbReference>
<dbReference type="SUPFAM" id="SSF47565">
    <property type="entry name" value="Insect pheromone/odorant-binding proteins"/>
    <property type="match status" value="1"/>
</dbReference>
<reference evidence="2" key="1">
    <citation type="submission" date="2018-01" db="EMBL/GenBank/DDBJ databases">
        <title>Harmonia axyridis odorant binding protein 5.</title>
        <authorList>
            <person name="Han S."/>
            <person name="Liang C."/>
            <person name="He Y."/>
            <person name="Liu T."/>
        </authorList>
    </citation>
    <scope>NUCLEOTIDE SEQUENCE</scope>
</reference>
<evidence type="ECO:0000256" key="1">
    <source>
        <dbReference type="SAM" id="SignalP"/>
    </source>
</evidence>
<protein>
    <submittedName>
        <fullName evidence="2">Odorant binding protein 5</fullName>
    </submittedName>
</protein>
<evidence type="ECO:0000313" key="2">
    <source>
        <dbReference type="EMBL" id="AVH84912.1"/>
    </source>
</evidence>
<dbReference type="InterPro" id="IPR036728">
    <property type="entry name" value="PBP_GOBP_sf"/>
</dbReference>
<organism evidence="2">
    <name type="scientific">Harmonia axyridis</name>
    <name type="common">Multicolored Asian lady beetle</name>
    <name type="synonym">Coccinella axyridis</name>
    <dbReference type="NCBI Taxonomy" id="115357"/>
    <lineage>
        <taxon>Eukaryota</taxon>
        <taxon>Metazoa</taxon>
        <taxon>Ecdysozoa</taxon>
        <taxon>Arthropoda</taxon>
        <taxon>Hexapoda</taxon>
        <taxon>Insecta</taxon>
        <taxon>Pterygota</taxon>
        <taxon>Neoptera</taxon>
        <taxon>Endopterygota</taxon>
        <taxon>Coleoptera</taxon>
        <taxon>Polyphaga</taxon>
        <taxon>Cucujiformia</taxon>
        <taxon>Coccinelloidea</taxon>
        <taxon>Coccinellidae</taxon>
        <taxon>Coccinellinae</taxon>
        <taxon>Coccinellini</taxon>
        <taxon>Harmonia</taxon>
    </lineage>
</organism>